<comment type="subcellular location">
    <subcellularLocation>
        <location evidence="1">Nucleus</location>
    </subcellularLocation>
</comment>
<dbReference type="GO" id="GO:0003677">
    <property type="term" value="F:DNA binding"/>
    <property type="evidence" value="ECO:0007669"/>
    <property type="project" value="UniProtKB-KW"/>
</dbReference>
<feature type="region of interest" description="Disordered" evidence="12">
    <location>
        <begin position="478"/>
        <end position="502"/>
    </location>
</feature>
<evidence type="ECO:0000256" key="2">
    <source>
        <dbReference type="ARBA" id="ARBA00022603"/>
    </source>
</evidence>
<dbReference type="PROSITE" id="PS00095">
    <property type="entry name" value="C5_MTASE_2"/>
    <property type="match status" value="1"/>
</dbReference>
<dbReference type="Pfam" id="PF01426">
    <property type="entry name" value="BAH"/>
    <property type="match status" value="1"/>
</dbReference>
<dbReference type="Proteomes" id="UP001141552">
    <property type="component" value="Unassembled WGS sequence"/>
</dbReference>
<proteinExistence type="inferred from homology"/>
<dbReference type="GO" id="GO:0003886">
    <property type="term" value="F:DNA (cytosine-5-)-methyltransferase activity"/>
    <property type="evidence" value="ECO:0007669"/>
    <property type="project" value="UniProtKB-EC"/>
</dbReference>
<dbReference type="Gene3D" id="3.90.120.10">
    <property type="entry name" value="DNA Methylase, subunit A, domain 2"/>
    <property type="match status" value="1"/>
</dbReference>
<evidence type="ECO:0000256" key="9">
    <source>
        <dbReference type="PROSITE-ProRule" id="PRU01016"/>
    </source>
</evidence>
<evidence type="ECO:0000256" key="7">
    <source>
        <dbReference type="ARBA" id="ARBA00047422"/>
    </source>
</evidence>
<dbReference type="GO" id="GO:0005634">
    <property type="term" value="C:nucleus"/>
    <property type="evidence" value="ECO:0007669"/>
    <property type="project" value="UniProtKB-SubCell"/>
</dbReference>
<evidence type="ECO:0000313" key="15">
    <source>
        <dbReference type="EMBL" id="KAJ4829375.1"/>
    </source>
</evidence>
<comment type="catalytic activity">
    <reaction evidence="7 11">
        <text>a 2'-deoxycytidine in DNA + S-adenosyl-L-methionine = a 5-methyl-2'-deoxycytidine in DNA + S-adenosyl-L-homocysteine + H(+)</text>
        <dbReference type="Rhea" id="RHEA:13681"/>
        <dbReference type="Rhea" id="RHEA-COMP:11369"/>
        <dbReference type="Rhea" id="RHEA-COMP:11370"/>
        <dbReference type="ChEBI" id="CHEBI:15378"/>
        <dbReference type="ChEBI" id="CHEBI:57856"/>
        <dbReference type="ChEBI" id="CHEBI:59789"/>
        <dbReference type="ChEBI" id="CHEBI:85452"/>
        <dbReference type="ChEBI" id="CHEBI:85454"/>
        <dbReference type="EC" id="2.1.1.37"/>
    </reaction>
</comment>
<dbReference type="SUPFAM" id="SSF54160">
    <property type="entry name" value="Chromo domain-like"/>
    <property type="match status" value="1"/>
</dbReference>
<dbReference type="InterPro" id="IPR050390">
    <property type="entry name" value="C5-Methyltransferase"/>
</dbReference>
<dbReference type="Gene3D" id="2.30.30.490">
    <property type="match status" value="1"/>
</dbReference>
<gene>
    <name evidence="15" type="ORF">Tsubulata_014518</name>
</gene>
<keyword evidence="3 9" id="KW-0808">Transferase</keyword>
<dbReference type="PRINTS" id="PR00105">
    <property type="entry name" value="C5METTRFRASE"/>
</dbReference>
<dbReference type="Gene3D" id="3.40.50.150">
    <property type="entry name" value="Vaccinia Virus protein VP39"/>
    <property type="match status" value="2"/>
</dbReference>
<dbReference type="GO" id="GO:0044027">
    <property type="term" value="P:negative regulation of gene expression via chromosomal CpG island methylation"/>
    <property type="evidence" value="ECO:0007669"/>
    <property type="project" value="TreeGrafter"/>
</dbReference>
<dbReference type="FunFam" id="3.90.120.10:FF:000003">
    <property type="entry name" value="DNA (cytosine-5)-methyltransferase 1"/>
    <property type="match status" value="1"/>
</dbReference>
<dbReference type="SMART" id="SM00439">
    <property type="entry name" value="BAH"/>
    <property type="match status" value="1"/>
</dbReference>
<evidence type="ECO:0000256" key="12">
    <source>
        <dbReference type="SAM" id="MobiDB-lite"/>
    </source>
</evidence>
<evidence type="ECO:0000256" key="1">
    <source>
        <dbReference type="ARBA" id="ARBA00004123"/>
    </source>
</evidence>
<dbReference type="GO" id="GO:0003682">
    <property type="term" value="F:chromatin binding"/>
    <property type="evidence" value="ECO:0007669"/>
    <property type="project" value="InterPro"/>
</dbReference>
<keyword evidence="6" id="KW-0539">Nucleus</keyword>
<dbReference type="InterPro" id="IPR023780">
    <property type="entry name" value="Chromo_domain"/>
</dbReference>
<dbReference type="AlphaFoldDB" id="A0A9Q0FDA3"/>
<dbReference type="InterPro" id="IPR043151">
    <property type="entry name" value="BAH_sf"/>
</dbReference>
<evidence type="ECO:0000256" key="11">
    <source>
        <dbReference type="RuleBase" id="RU000417"/>
    </source>
</evidence>
<feature type="region of interest" description="Disordered" evidence="12">
    <location>
        <begin position="1"/>
        <end position="146"/>
    </location>
</feature>
<dbReference type="NCBIfam" id="TIGR00675">
    <property type="entry name" value="dcm"/>
    <property type="match status" value="1"/>
</dbReference>
<sequence length="1069" mass="120093">MPSKRNPRAPPKPPSSAVAEEEKAQATKQRLRSTAASPPLRSCKRLKKTAAEQEVVPVEPDEKATSTTVPPVALSSSSSAKAGEEANEVASPKTNRKGKASPAAKVETEPASRSSKRRRKAAQAQEEVPVELDEEMDGGDEAGAGAGNRVAISLLPSSSSSANLEVEAKGQANVENAVTSPSKTKLRGRALAASPPSNGKKEPASQSRKSTRTGKHKEKEASVDLEEEEVNDVDEAGARLTSAPEAGGSGERAAREKQRRAPKQKVAEGDDEPRFLGNPIPLQEAKNRWPHRYEKNCKKPEGYDNDVEIKQARRHYSQALIDGHILHNLGDCAYVQVSSLYLKCVSLTWNFMYMIMWRNLLRYRGEVGGDNYICKILEFFEAIDGDNYFTAQWFYRARDTEIQSAFTMDNKRVFMSYVKDDNPLDCLLGKVNIAQVGLRTKPESILPCDYYCNMLYQHSYSTFSRLPTENETVSIDESFTATSSDDENGLKTSTHEESQNKEEQRQKATLLDMYAGCGAMSTGLCLGAKLAGLDLVTRWAVDINSFACESLKLNHPETEVLDCVRNEAAEDFLLLLKEWEKLCIRFSLVTNFAPDKVQQYPFDIVDEEEEDDDDDDEEEEEVVDNSEVFEVEKILQICYGDPNNTRHKGLYFKIRWKNYSEEYDTWEPLDGLGNCCNAMREFVTNGYRDNILPLPGHVDVICGGPPCQGISGFNRFRNAQNPLQDEKNKQMIIFMDMVKHLMPKYVLMENVVDLLKFSKGFLGRYALGRLVDMDYQARIGLMVAGAYGLPQFRMRVFLWGACPTKNLPPYPLPTHDVIVRGVVPQDFEHNVVGHEKNTLVNLKDKLILEDALSDLPMVNNDEPRDEMPYTTKPQTEFQKRIRSKEYSLKSSSTLLYDHRPLRLNEDDYQRVCQIPKKKGANFRDLTGVRVGDNNKVEFDPAIPRVLLPSGKPLVPDYAMSFIEGKSSKPFGRLWWDEIVPTVVTRAEPHNQVILHPEQDRVLSVRENARLQGFPDCYKLCGPIKERYTQVGNAVAVPVAMALGYSLGLAFQGKTSDEPLYLLPKRYPDL</sequence>
<dbReference type="InterPro" id="IPR023779">
    <property type="entry name" value="Chromodomain_CS"/>
</dbReference>
<dbReference type="InterPro" id="IPR001025">
    <property type="entry name" value="BAH_dom"/>
</dbReference>
<evidence type="ECO:0000259" key="14">
    <source>
        <dbReference type="PROSITE" id="PS51038"/>
    </source>
</evidence>
<dbReference type="Pfam" id="PF00385">
    <property type="entry name" value="Chromo"/>
    <property type="match status" value="1"/>
</dbReference>
<feature type="compositionally biased region" description="Basic and acidic residues" evidence="12">
    <location>
        <begin position="265"/>
        <end position="274"/>
    </location>
</feature>
<evidence type="ECO:0000256" key="4">
    <source>
        <dbReference type="ARBA" id="ARBA00022691"/>
    </source>
</evidence>
<dbReference type="CDD" id="cd18635">
    <property type="entry name" value="CD_CMT3_like"/>
    <property type="match status" value="1"/>
</dbReference>
<dbReference type="OrthoDB" id="5376140at2759"/>
<feature type="region of interest" description="Disordered" evidence="12">
    <location>
        <begin position="160"/>
        <end position="280"/>
    </location>
</feature>
<feature type="compositionally biased region" description="Acidic residues" evidence="12">
    <location>
        <begin position="128"/>
        <end position="140"/>
    </location>
</feature>
<feature type="domain" description="Chromo" evidence="13">
    <location>
        <begin position="629"/>
        <end position="682"/>
    </location>
</feature>
<evidence type="ECO:0000259" key="13">
    <source>
        <dbReference type="PROSITE" id="PS50013"/>
    </source>
</evidence>
<feature type="domain" description="BAH" evidence="14">
    <location>
        <begin position="351"/>
        <end position="467"/>
    </location>
</feature>
<evidence type="ECO:0000256" key="3">
    <source>
        <dbReference type="ARBA" id="ARBA00022679"/>
    </source>
</evidence>
<dbReference type="PANTHER" id="PTHR10629">
    <property type="entry name" value="CYTOSINE-SPECIFIC METHYLTRANSFERASE"/>
    <property type="match status" value="1"/>
</dbReference>
<dbReference type="SMART" id="SM00298">
    <property type="entry name" value="CHROMO"/>
    <property type="match status" value="1"/>
</dbReference>
<dbReference type="PROSITE" id="PS00598">
    <property type="entry name" value="CHROMO_1"/>
    <property type="match status" value="1"/>
</dbReference>
<feature type="active site" evidence="8 9">
    <location>
        <position position="707"/>
    </location>
</feature>
<dbReference type="InterPro" id="IPR031303">
    <property type="entry name" value="C5_meth_CS"/>
</dbReference>
<dbReference type="Pfam" id="PF00145">
    <property type="entry name" value="DNA_methylase"/>
    <property type="match status" value="1"/>
</dbReference>
<dbReference type="PROSITE" id="PS00094">
    <property type="entry name" value="C5_MTASE_1"/>
    <property type="match status" value="1"/>
</dbReference>
<evidence type="ECO:0000256" key="5">
    <source>
        <dbReference type="ARBA" id="ARBA00023125"/>
    </source>
</evidence>
<keyword evidence="2 9" id="KW-0489">Methyltransferase</keyword>
<name>A0A9Q0FDA3_9ROSI</name>
<reference evidence="15" key="2">
    <citation type="journal article" date="2023" name="Plants (Basel)">
        <title>Annotation of the Turnera subulata (Passifloraceae) Draft Genome Reveals the S-Locus Evolved after the Divergence of Turneroideae from Passifloroideae in a Stepwise Manner.</title>
        <authorList>
            <person name="Henning P.M."/>
            <person name="Roalson E.H."/>
            <person name="Mir W."/>
            <person name="McCubbin A.G."/>
            <person name="Shore J.S."/>
        </authorList>
    </citation>
    <scope>NUCLEOTIDE SEQUENCE</scope>
    <source>
        <strain evidence="15">F60SS</strain>
    </source>
</reference>
<dbReference type="EMBL" id="JAKUCV010005907">
    <property type="protein sequence ID" value="KAJ4829375.1"/>
    <property type="molecule type" value="Genomic_DNA"/>
</dbReference>
<dbReference type="EC" id="2.1.1.37" evidence="11"/>
<feature type="compositionally biased region" description="Polar residues" evidence="12">
    <location>
        <begin position="173"/>
        <end position="183"/>
    </location>
</feature>
<dbReference type="GO" id="GO:0006346">
    <property type="term" value="P:DNA methylation-dependent constitutive heterochromatin formation"/>
    <property type="evidence" value="ECO:0007669"/>
    <property type="project" value="InterPro"/>
</dbReference>
<dbReference type="PROSITE" id="PS50013">
    <property type="entry name" value="CHROMO_2"/>
    <property type="match status" value="1"/>
</dbReference>
<reference evidence="15" key="1">
    <citation type="submission" date="2022-02" db="EMBL/GenBank/DDBJ databases">
        <authorList>
            <person name="Henning P.M."/>
            <person name="McCubbin A.G."/>
            <person name="Shore J.S."/>
        </authorList>
    </citation>
    <scope>NUCLEOTIDE SEQUENCE</scope>
    <source>
        <strain evidence="15">F60SS</strain>
        <tissue evidence="15">Leaves</tissue>
    </source>
</reference>
<accession>A0A9Q0FDA3</accession>
<protein>
    <recommendedName>
        <fullName evidence="11">Cytosine-specific methyltransferase</fullName>
        <ecNumber evidence="11">2.1.1.37</ecNumber>
    </recommendedName>
</protein>
<keyword evidence="5" id="KW-0238">DNA-binding</keyword>
<dbReference type="InterPro" id="IPR000953">
    <property type="entry name" value="Chromo/chromo_shadow_dom"/>
</dbReference>
<evidence type="ECO:0000313" key="16">
    <source>
        <dbReference type="Proteomes" id="UP001141552"/>
    </source>
</evidence>
<evidence type="ECO:0000256" key="10">
    <source>
        <dbReference type="RuleBase" id="RU000416"/>
    </source>
</evidence>
<feature type="compositionally biased region" description="Acidic residues" evidence="12">
    <location>
        <begin position="223"/>
        <end position="235"/>
    </location>
</feature>
<dbReference type="PROSITE" id="PS51679">
    <property type="entry name" value="SAM_MT_C5"/>
    <property type="match status" value="1"/>
</dbReference>
<dbReference type="PROSITE" id="PS51038">
    <property type="entry name" value="BAH"/>
    <property type="match status" value="1"/>
</dbReference>
<dbReference type="InterPro" id="IPR016197">
    <property type="entry name" value="Chromo-like_dom_sf"/>
</dbReference>
<dbReference type="InterPro" id="IPR001525">
    <property type="entry name" value="C5_MeTfrase"/>
</dbReference>
<feature type="compositionally biased region" description="Basic and acidic residues" evidence="12">
    <location>
        <begin position="493"/>
        <end position="502"/>
    </location>
</feature>
<dbReference type="GO" id="GO:0032259">
    <property type="term" value="P:methylation"/>
    <property type="evidence" value="ECO:0007669"/>
    <property type="project" value="UniProtKB-KW"/>
</dbReference>
<comment type="similarity">
    <text evidence="9 10">Belongs to the class I-like SAM-binding methyltransferase superfamily. C5-methyltransferase family.</text>
</comment>
<keyword evidence="4 9" id="KW-0949">S-adenosyl-L-methionine</keyword>
<dbReference type="InterPro" id="IPR029063">
    <property type="entry name" value="SAM-dependent_MTases_sf"/>
</dbReference>
<dbReference type="InterPro" id="IPR018117">
    <property type="entry name" value="C5_DNA_meth_AS"/>
</dbReference>
<keyword evidence="16" id="KW-1185">Reference proteome</keyword>
<organism evidence="15 16">
    <name type="scientific">Turnera subulata</name>
    <dbReference type="NCBI Taxonomy" id="218843"/>
    <lineage>
        <taxon>Eukaryota</taxon>
        <taxon>Viridiplantae</taxon>
        <taxon>Streptophyta</taxon>
        <taxon>Embryophyta</taxon>
        <taxon>Tracheophyta</taxon>
        <taxon>Spermatophyta</taxon>
        <taxon>Magnoliopsida</taxon>
        <taxon>eudicotyledons</taxon>
        <taxon>Gunneridae</taxon>
        <taxon>Pentapetalae</taxon>
        <taxon>rosids</taxon>
        <taxon>fabids</taxon>
        <taxon>Malpighiales</taxon>
        <taxon>Passifloraceae</taxon>
        <taxon>Turnera</taxon>
    </lineage>
</organism>
<dbReference type="PANTHER" id="PTHR10629:SF50">
    <property type="entry name" value="DNA (CYTOSINE-5)-METHYLTRANSFERASE CMT3"/>
    <property type="match status" value="1"/>
</dbReference>
<feature type="compositionally biased region" description="Polar residues" evidence="12">
    <location>
        <begin position="26"/>
        <end position="36"/>
    </location>
</feature>
<feature type="compositionally biased region" description="Low complexity" evidence="12">
    <location>
        <begin position="66"/>
        <end position="80"/>
    </location>
</feature>
<dbReference type="SUPFAM" id="SSF53335">
    <property type="entry name" value="S-adenosyl-L-methionine-dependent methyltransferases"/>
    <property type="match status" value="1"/>
</dbReference>
<comment type="caution">
    <text evidence="15">The sequence shown here is derived from an EMBL/GenBank/DDBJ whole genome shotgun (WGS) entry which is preliminary data.</text>
</comment>
<evidence type="ECO:0000256" key="6">
    <source>
        <dbReference type="ARBA" id="ARBA00023242"/>
    </source>
</evidence>
<evidence type="ECO:0000256" key="8">
    <source>
        <dbReference type="PIRSR" id="PIRSR037404-1"/>
    </source>
</evidence>